<reference evidence="2 3" key="1">
    <citation type="journal article" date="2011" name="Stand. Genomic Sci.">
        <title>Complete genome sequence of the hyperthermophilic chemolithoautotroph Pyrolobus fumarii type strain (1A).</title>
        <authorList>
            <person name="Anderson I."/>
            <person name="Goker M."/>
            <person name="Nolan M."/>
            <person name="Lucas S."/>
            <person name="Hammon N."/>
            <person name="Deshpande S."/>
            <person name="Cheng J.F."/>
            <person name="Tapia R."/>
            <person name="Han C."/>
            <person name="Goodwin L."/>
            <person name="Pitluck S."/>
            <person name="Huntemann M."/>
            <person name="Liolios K."/>
            <person name="Ivanova N."/>
            <person name="Pagani I."/>
            <person name="Mavromatis K."/>
            <person name="Ovchinikova G."/>
            <person name="Pati A."/>
            <person name="Chen A."/>
            <person name="Palaniappan K."/>
            <person name="Land M."/>
            <person name="Hauser L."/>
            <person name="Brambilla E.M."/>
            <person name="Huber H."/>
            <person name="Yasawong M."/>
            <person name="Rohde M."/>
            <person name="Spring S."/>
            <person name="Abt B."/>
            <person name="Sikorski J."/>
            <person name="Wirth R."/>
            <person name="Detter J.C."/>
            <person name="Woyke T."/>
            <person name="Bristow J."/>
            <person name="Eisen J.A."/>
            <person name="Markowitz V."/>
            <person name="Hugenholtz P."/>
            <person name="Kyrpides N.C."/>
            <person name="Klenk H.P."/>
            <person name="Lapidus A."/>
        </authorList>
    </citation>
    <scope>NUCLEOTIDE SEQUENCE [LARGE SCALE GENOMIC DNA]</scope>
    <source>
        <strain evidence="3">DSM 11204 / 1A</strain>
    </source>
</reference>
<gene>
    <name evidence="2" type="ordered locus">Pyrfu_1429</name>
</gene>
<evidence type="ECO:0000313" key="2">
    <source>
        <dbReference type="EMBL" id="AEM39287.1"/>
    </source>
</evidence>
<evidence type="ECO:0000256" key="1">
    <source>
        <dbReference type="SAM" id="Coils"/>
    </source>
</evidence>
<keyword evidence="3" id="KW-1185">Reference proteome</keyword>
<dbReference type="STRING" id="694429.Pyrfu_1429"/>
<dbReference type="SUPFAM" id="SSF46785">
    <property type="entry name" value="Winged helix' DNA-binding domain"/>
    <property type="match status" value="1"/>
</dbReference>
<dbReference type="SUPFAM" id="SSF52540">
    <property type="entry name" value="P-loop containing nucleoside triphosphate hydrolases"/>
    <property type="match status" value="1"/>
</dbReference>
<sequence>MEARETLALTRNLPSIKPIVERVEAFLDSLQKAERPQILLVVGDWGEGKTALYQGIIKPRCDEGKLACTRVVASNVFHWMRRVIRELPPGEAFLYGLVCSALHSRRGTTCDPRRLDELVTELYEDLCTKRGLAFGTPLLIYIDEFEDIVSLFDSRDGLEVIRGVMEGLVQLANRDLAMLEERGLGDKIHLVIAVSRSAHNVLQTRGETANIWPRVARRENVVELRRLTVAESAWLLDKLVAMVYGSRVKGVTDVAEYASLLNPALLASTGLPAALERIANTLAEKLTALCNGEKSARLTVLNAPEVLSNAEVNIEGVYEKVLILDEYLAIEHTCVRELEKLGIPHDKALFACRLVLLSRSGVPEKLVDNLAAGLSRALRFRGFAGKARLYRVVVEPSMFLERALAVIKRLEESSQLYAEAVRQLGSETLEVYRSLLDPLLGYCADGGLCLSKPEELRHTLSERLGVERSLAEILAAFVEETIQMLVEDGVLREEGSALEVPIEKASRYIFSHEVALLDFIPREDRLRVWREARRVSIDAIVASIAPLVATNLARLVPGASSERLESQFYEKEGVKGLLVRIRGEPGRARIRVGGRSTVQVRIPRELRVLLVPVSEELDAEQVKRLFSDLDVYSRPHLLLMVSVGDVPGLEDTIPVLEASLGVPVERISLQRIAALRLAAISVQASRTGVPPGSASFVRSLSAMLEGKSVALRGFDVTKLQDALTRIARDIGILLLHEEVEKLLLRHGVLLPRELRGSNGELYKPEDLVAVLRWLTLYPGRLDESVEVRKIYEEIEENVRRYMVYGKRYFELIGRDIESPSEFEKLVYSLEPLHLGIVDVSSSGVKRVRLTLGDSPYISRLIRSLRGTSSLDALVSAFVDPGSGEATQALLEAAIALGLLSVDKHGSATRVDLEAELVALGRDLASFEERLSSRIDRMGYMIFGKERGYRAAVTRRLLESIRERLELATRLAAHNTFEAVRLLVSAKRLSDDLLGVDARYDAEREKCGEYRRHAELIVAADKAFRAYIARLESLLHEVRNKHNTLIELLERHVVEEGLRVTNSLLSRLERARRTLNELYEARLSEAELEAIARRLWERAREPKSFPFYFQGNGPRYCFNYKLWSAIEEHNVTSLIDEANRWLEEVDRIISRISGFVESIHSIKVEAEKLIQSIRGTELGSRLLTGLDSIEEPGITRIRVSEVLDIGGSGGLHSLSELVGGWISENDPRRIISRLQELSRITATVETLLDRIKAAHADAERMRSTLAKLTQRIEESRVLETLAAILEALDEIASLASNADSVLERVKPASRFDAMLEQARRVQEDIEATARRIDDLVRDIEHRINVLSSILESRLKSLVEKYGVVERVAERVNDEGLRRVASIVREARRILARKSPGIDHIAELIDAIAGLEMLPEPETLVEQAIANLGLSKAEARLLILIAGRGTTRVSTLIRESGLDPQEVKEALWRLVERGIIDVQIVY</sequence>
<dbReference type="KEGG" id="pfm:Pyrfu_1429"/>
<dbReference type="HOGENOM" id="CLU_249669_0_0_2"/>
<dbReference type="EMBL" id="CP002838">
    <property type="protein sequence ID" value="AEM39287.1"/>
    <property type="molecule type" value="Genomic_DNA"/>
</dbReference>
<feature type="coiled-coil region" evidence="1">
    <location>
        <begin position="1027"/>
        <end position="1080"/>
    </location>
</feature>
<dbReference type="Proteomes" id="UP000001037">
    <property type="component" value="Chromosome"/>
</dbReference>
<dbReference type="Gene3D" id="1.10.10.10">
    <property type="entry name" value="Winged helix-like DNA-binding domain superfamily/Winged helix DNA-binding domain"/>
    <property type="match status" value="1"/>
</dbReference>
<protein>
    <submittedName>
        <fullName evidence="2">Uncharacterized protein</fullName>
    </submittedName>
</protein>
<accession>G0EH63</accession>
<organism evidence="2 3">
    <name type="scientific">Pyrolobus fumarii (strain DSM 11204 / 1A)</name>
    <dbReference type="NCBI Taxonomy" id="694429"/>
    <lineage>
        <taxon>Archaea</taxon>
        <taxon>Thermoproteota</taxon>
        <taxon>Thermoprotei</taxon>
        <taxon>Desulfurococcales</taxon>
        <taxon>Pyrodictiaceae</taxon>
        <taxon>Pyrolobus</taxon>
    </lineage>
</organism>
<name>G0EH63_PYRF1</name>
<dbReference type="InterPro" id="IPR036390">
    <property type="entry name" value="WH_DNA-bd_sf"/>
</dbReference>
<dbReference type="InterPro" id="IPR036388">
    <property type="entry name" value="WH-like_DNA-bd_sf"/>
</dbReference>
<feature type="coiled-coil region" evidence="1">
    <location>
        <begin position="1250"/>
        <end position="1277"/>
    </location>
</feature>
<evidence type="ECO:0000313" key="3">
    <source>
        <dbReference type="Proteomes" id="UP000001037"/>
    </source>
</evidence>
<keyword evidence="1" id="KW-0175">Coiled coil</keyword>
<proteinExistence type="predicted"/>
<dbReference type="InParanoid" id="G0EH63"/>
<dbReference type="eggNOG" id="arCOG11379">
    <property type="taxonomic scope" value="Archaea"/>
</dbReference>
<dbReference type="InterPro" id="IPR027417">
    <property type="entry name" value="P-loop_NTPase"/>
</dbReference>